<evidence type="ECO:0000313" key="1">
    <source>
        <dbReference type="EMBL" id="QHU35974.1"/>
    </source>
</evidence>
<sequence>MELILESFDFTGSVKLLNNSNKDYIIYEQIVQDKVFIPIENGLYRFSFCQGRYQVTTKKLISYDFFLNEYNKYIIDGYQHLYDNCNVKITSKFIRDIIDNEKHIRFKYQFIY</sequence>
<accession>A0A6C0M2C3</accession>
<protein>
    <submittedName>
        <fullName evidence="1">Uncharacterized protein</fullName>
    </submittedName>
</protein>
<proteinExistence type="predicted"/>
<dbReference type="AlphaFoldDB" id="A0A6C0M2C3"/>
<reference evidence="1" key="1">
    <citation type="journal article" date="2020" name="Nature">
        <title>Giant virus diversity and host interactions through global metagenomics.</title>
        <authorList>
            <person name="Schulz F."/>
            <person name="Roux S."/>
            <person name="Paez-Espino D."/>
            <person name="Jungbluth S."/>
            <person name="Walsh D.A."/>
            <person name="Denef V.J."/>
            <person name="McMahon K.D."/>
            <person name="Konstantinidis K.T."/>
            <person name="Eloe-Fadrosh E.A."/>
            <person name="Kyrpides N.C."/>
            <person name="Woyke T."/>
        </authorList>
    </citation>
    <scope>NUCLEOTIDE SEQUENCE</scope>
    <source>
        <strain evidence="1">GVMAG-S-1035085-51</strain>
    </source>
</reference>
<name>A0A6C0M2C3_9ZZZZ</name>
<dbReference type="EMBL" id="MN740618">
    <property type="protein sequence ID" value="QHU35974.1"/>
    <property type="molecule type" value="Genomic_DNA"/>
</dbReference>
<organism evidence="1">
    <name type="scientific">viral metagenome</name>
    <dbReference type="NCBI Taxonomy" id="1070528"/>
    <lineage>
        <taxon>unclassified sequences</taxon>
        <taxon>metagenomes</taxon>
        <taxon>organismal metagenomes</taxon>
    </lineage>
</organism>